<evidence type="ECO:0000313" key="5">
    <source>
        <dbReference type="EMBL" id="BDQ38888.1"/>
    </source>
</evidence>
<evidence type="ECO:0000313" key="6">
    <source>
        <dbReference type="Proteomes" id="UP001317742"/>
    </source>
</evidence>
<name>A0ABN6S934_9BACT</name>
<feature type="domain" description="N-acetyltransferase" evidence="4">
    <location>
        <begin position="31"/>
        <end position="179"/>
    </location>
</feature>
<dbReference type="PANTHER" id="PTHR43792">
    <property type="entry name" value="GNAT FAMILY, PUTATIVE (AFU_ORTHOLOGUE AFUA_3G00765)-RELATED-RELATED"/>
    <property type="match status" value="1"/>
</dbReference>
<dbReference type="CDD" id="cd04301">
    <property type="entry name" value="NAT_SF"/>
    <property type="match status" value="1"/>
</dbReference>
<dbReference type="PROSITE" id="PS51186">
    <property type="entry name" value="GNAT"/>
    <property type="match status" value="1"/>
</dbReference>
<gene>
    <name evidence="5" type="ORF">SYK_32480</name>
</gene>
<dbReference type="EMBL" id="AP026709">
    <property type="protein sequence ID" value="BDQ38888.1"/>
    <property type="molecule type" value="Genomic_DNA"/>
</dbReference>
<accession>A0ABN6S934</accession>
<dbReference type="Proteomes" id="UP001317742">
    <property type="component" value="Chromosome"/>
</dbReference>
<evidence type="ECO:0000256" key="1">
    <source>
        <dbReference type="ARBA" id="ARBA00022679"/>
    </source>
</evidence>
<dbReference type="Gene3D" id="3.40.630.30">
    <property type="match status" value="1"/>
</dbReference>
<keyword evidence="1" id="KW-0808">Transferase</keyword>
<evidence type="ECO:0000256" key="3">
    <source>
        <dbReference type="ARBA" id="ARBA00038502"/>
    </source>
</evidence>
<dbReference type="InterPro" id="IPR016181">
    <property type="entry name" value="Acyl_CoA_acyltransferase"/>
</dbReference>
<keyword evidence="6" id="KW-1185">Reference proteome</keyword>
<evidence type="ECO:0000256" key="2">
    <source>
        <dbReference type="ARBA" id="ARBA00023315"/>
    </source>
</evidence>
<dbReference type="RefSeq" id="WP_281761374.1">
    <property type="nucleotide sequence ID" value="NZ_AP026709.1"/>
</dbReference>
<organism evidence="5 6">
    <name type="scientific">Pseudodesulfovibrio nedwellii</name>
    <dbReference type="NCBI Taxonomy" id="2973072"/>
    <lineage>
        <taxon>Bacteria</taxon>
        <taxon>Pseudomonadati</taxon>
        <taxon>Thermodesulfobacteriota</taxon>
        <taxon>Desulfovibrionia</taxon>
        <taxon>Desulfovibrionales</taxon>
        <taxon>Desulfovibrionaceae</taxon>
    </lineage>
</organism>
<dbReference type="Pfam" id="PF13302">
    <property type="entry name" value="Acetyltransf_3"/>
    <property type="match status" value="1"/>
</dbReference>
<proteinExistence type="inferred from homology"/>
<reference evidence="5 6" key="1">
    <citation type="submission" date="2022-08" db="EMBL/GenBank/DDBJ databases">
        <title>Genome Sequence of the sulphate-reducing bacterium, Pseudodesulfovibrio sp. SYK.</title>
        <authorList>
            <person name="Kondo R."/>
            <person name="Kataoka T."/>
        </authorList>
    </citation>
    <scope>NUCLEOTIDE SEQUENCE [LARGE SCALE GENOMIC DNA]</scope>
    <source>
        <strain evidence="5 6">SYK</strain>
    </source>
</reference>
<comment type="similarity">
    <text evidence="3">Belongs to the acetyltransferase family. RimJ subfamily.</text>
</comment>
<dbReference type="InterPro" id="IPR000182">
    <property type="entry name" value="GNAT_dom"/>
</dbReference>
<sequence>MPNFSDITVHTQRCTLRSWCMDDASRLSSIANTRDISWNTSYKFPYPFDSQAAQRFIMFNTTDTGNGTWQFAVLLDGTLVGGCGAIRGTDVQSHTAVIGYWLGVEYWGQGIATEILGALVTYMHDETDIEQLSATGYGWNPASERVLTKNGFIKEGVRKGVVKKWDKTTDLWIYGKLLR</sequence>
<dbReference type="InterPro" id="IPR051531">
    <property type="entry name" value="N-acetyltransferase"/>
</dbReference>
<dbReference type="SUPFAM" id="SSF55729">
    <property type="entry name" value="Acyl-CoA N-acyltransferases (Nat)"/>
    <property type="match status" value="1"/>
</dbReference>
<evidence type="ECO:0000259" key="4">
    <source>
        <dbReference type="PROSITE" id="PS51186"/>
    </source>
</evidence>
<keyword evidence="2" id="KW-0012">Acyltransferase</keyword>
<dbReference type="PANTHER" id="PTHR43792:SF8">
    <property type="entry name" value="[RIBOSOMAL PROTEIN US5]-ALANINE N-ACETYLTRANSFERASE"/>
    <property type="match status" value="1"/>
</dbReference>
<protein>
    <submittedName>
        <fullName evidence="5">N-acetyltransferase</fullName>
    </submittedName>
</protein>